<evidence type="ECO:0000313" key="2">
    <source>
        <dbReference type="EMBL" id="KNZ59309.1"/>
    </source>
</evidence>
<feature type="region of interest" description="Disordered" evidence="1">
    <location>
        <begin position="195"/>
        <end position="215"/>
    </location>
</feature>
<dbReference type="Proteomes" id="UP000037035">
    <property type="component" value="Unassembled WGS sequence"/>
</dbReference>
<evidence type="ECO:0000313" key="3">
    <source>
        <dbReference type="Proteomes" id="UP000037035"/>
    </source>
</evidence>
<feature type="compositionally biased region" description="Polar residues" evidence="1">
    <location>
        <begin position="136"/>
        <end position="150"/>
    </location>
</feature>
<sequence length="233" mass="23819">MSEASSQPGLVIKDVQALKANLHKEQEKRARCDDQNAVVDGVLAAAGTDQQQHQPPVEAVAHDDQDAGTEKRKRRKVSSSSPTKNNDTPADVVLDGPLPPPTNGNPHKSSDPPNGHINSAPKHPISASPAKAGESHASNPHPTTTPSTVDGTEPTTVPPSSEPPTGPVTSQGDDSKALGIFPLVNRTVDKAACPEAATEGAGVAAPSSEAKKDSAAAEMINMPAADAVEVAAS</sequence>
<organism evidence="2 3">
    <name type="scientific">Puccinia sorghi</name>
    <dbReference type="NCBI Taxonomy" id="27349"/>
    <lineage>
        <taxon>Eukaryota</taxon>
        <taxon>Fungi</taxon>
        <taxon>Dikarya</taxon>
        <taxon>Basidiomycota</taxon>
        <taxon>Pucciniomycotina</taxon>
        <taxon>Pucciniomycetes</taxon>
        <taxon>Pucciniales</taxon>
        <taxon>Pucciniaceae</taxon>
        <taxon>Puccinia</taxon>
    </lineage>
</organism>
<keyword evidence="3" id="KW-1185">Reference proteome</keyword>
<protein>
    <submittedName>
        <fullName evidence="2">Uncharacterized protein</fullName>
    </submittedName>
</protein>
<name>A0A0L6VEZ9_9BASI</name>
<feature type="compositionally biased region" description="Basic and acidic residues" evidence="1">
    <location>
        <begin position="60"/>
        <end position="70"/>
    </location>
</feature>
<dbReference type="EMBL" id="LAVV01006572">
    <property type="protein sequence ID" value="KNZ59309.1"/>
    <property type="molecule type" value="Genomic_DNA"/>
</dbReference>
<dbReference type="AlphaFoldDB" id="A0A0L6VEZ9"/>
<feature type="compositionally biased region" description="Pro residues" evidence="1">
    <location>
        <begin position="156"/>
        <end position="166"/>
    </location>
</feature>
<evidence type="ECO:0000256" key="1">
    <source>
        <dbReference type="SAM" id="MobiDB-lite"/>
    </source>
</evidence>
<reference evidence="2 3" key="1">
    <citation type="submission" date="2015-08" db="EMBL/GenBank/DDBJ databases">
        <title>Next Generation Sequencing and Analysis of the Genome of Puccinia sorghi L Schw, the Causal Agent of Maize Common Rust.</title>
        <authorList>
            <person name="Rochi L."/>
            <person name="Burguener G."/>
            <person name="Darino M."/>
            <person name="Turjanski A."/>
            <person name="Kreff E."/>
            <person name="Dieguez M.J."/>
            <person name="Sacco F."/>
        </authorList>
    </citation>
    <scope>NUCLEOTIDE SEQUENCE [LARGE SCALE GENOMIC DNA]</scope>
    <source>
        <strain evidence="2 3">RO10H11247</strain>
    </source>
</reference>
<dbReference type="VEuPathDB" id="FungiDB:VP01_1761g5"/>
<accession>A0A0L6VEZ9</accession>
<proteinExistence type="predicted"/>
<comment type="caution">
    <text evidence="2">The sequence shown here is derived from an EMBL/GenBank/DDBJ whole genome shotgun (WGS) entry which is preliminary data.</text>
</comment>
<gene>
    <name evidence="2" type="ORF">VP01_1761g5</name>
</gene>
<feature type="region of interest" description="Disordered" evidence="1">
    <location>
        <begin position="43"/>
        <end position="177"/>
    </location>
</feature>